<dbReference type="AlphaFoldDB" id="A0A1M5DT40"/>
<organism evidence="1 2">
    <name type="scientific">Arenibacter palladensis</name>
    <dbReference type="NCBI Taxonomy" id="237373"/>
    <lineage>
        <taxon>Bacteria</taxon>
        <taxon>Pseudomonadati</taxon>
        <taxon>Bacteroidota</taxon>
        <taxon>Flavobacteriia</taxon>
        <taxon>Flavobacteriales</taxon>
        <taxon>Flavobacteriaceae</taxon>
        <taxon>Arenibacter</taxon>
    </lineage>
</organism>
<accession>A0A1M5DT40</accession>
<evidence type="ECO:0000313" key="2">
    <source>
        <dbReference type="Proteomes" id="UP000184406"/>
    </source>
</evidence>
<name>A0A1M5DT40_9FLAO</name>
<evidence type="ECO:0000313" key="1">
    <source>
        <dbReference type="EMBL" id="SHF70110.1"/>
    </source>
</evidence>
<gene>
    <name evidence="1" type="ORF">SAMN03080594_106232</name>
</gene>
<dbReference type="Proteomes" id="UP000184406">
    <property type="component" value="Unassembled WGS sequence"/>
</dbReference>
<dbReference type="OrthoDB" id="1373330at2"/>
<proteinExistence type="predicted"/>
<dbReference type="RefSeq" id="WP_072863635.1">
    <property type="nucleotide sequence ID" value="NZ_FQUX01000006.1"/>
</dbReference>
<protein>
    <submittedName>
        <fullName evidence="1">Uncharacterized protein</fullName>
    </submittedName>
</protein>
<sequence>MKIKEILEKLDSENNYIGFQLSKRNGLINTTWLLYKKDLAYYFFDINQKIEFEDNYKYSTIELLNELEKASFEIELSIN</sequence>
<keyword evidence="2" id="KW-1185">Reference proteome</keyword>
<reference evidence="2" key="1">
    <citation type="submission" date="2016-11" db="EMBL/GenBank/DDBJ databases">
        <authorList>
            <person name="Varghese N."/>
            <person name="Submissions S."/>
        </authorList>
    </citation>
    <scope>NUCLEOTIDE SEQUENCE [LARGE SCALE GENOMIC DNA]</scope>
    <source>
        <strain evidence="2">DSM 17539</strain>
    </source>
</reference>
<dbReference type="EMBL" id="FQUX01000006">
    <property type="protein sequence ID" value="SHF70110.1"/>
    <property type="molecule type" value="Genomic_DNA"/>
</dbReference>